<evidence type="ECO:0000313" key="2">
    <source>
        <dbReference type="Proteomes" id="UP000829447"/>
    </source>
</evidence>
<gene>
    <name evidence="1" type="ORF">PGIGA_G00239610</name>
</gene>
<proteinExistence type="predicted"/>
<organism evidence="1 2">
    <name type="scientific">Pangasianodon gigas</name>
    <name type="common">Mekong giant catfish</name>
    <name type="synonym">Pangasius gigas</name>
    <dbReference type="NCBI Taxonomy" id="30993"/>
    <lineage>
        <taxon>Eukaryota</taxon>
        <taxon>Metazoa</taxon>
        <taxon>Chordata</taxon>
        <taxon>Craniata</taxon>
        <taxon>Vertebrata</taxon>
        <taxon>Euteleostomi</taxon>
        <taxon>Actinopterygii</taxon>
        <taxon>Neopterygii</taxon>
        <taxon>Teleostei</taxon>
        <taxon>Ostariophysi</taxon>
        <taxon>Siluriformes</taxon>
        <taxon>Pangasiidae</taxon>
        <taxon>Pangasianodon</taxon>
    </lineage>
</organism>
<comment type="caution">
    <text evidence="1">The sequence shown here is derived from an EMBL/GenBank/DDBJ whole genome shotgun (WGS) entry which is preliminary data.</text>
</comment>
<dbReference type="EMBL" id="CM040460">
    <property type="protein sequence ID" value="MCI4380422.1"/>
    <property type="molecule type" value="Genomic_DNA"/>
</dbReference>
<sequence>MRLDFQHEKILRKLLRANMGVRYIREVSPLFKKPLVLSELSWDGSEDSPKHNTTKDRKIIPLKMSFICRNLTMPDLENRLLELHSPDGQHSVVLRCKDTATAHSWFTAIHANIAALLPHTLTHINAYLSASSTHTQLKHIGWLAEQVTMEGGRHQYRPVVMAMTEKDILLFDSVPWTRESWRGGGGAPVGGAVLLHYPYDKLRNSADDAIRLLYLDFGGPEGELVFDLRSNPKPVVFVLHSFLSAKLARLGLIT</sequence>
<keyword evidence="2" id="KW-1185">Reference proteome</keyword>
<accession>A0ACC5WMY9</accession>
<evidence type="ECO:0000313" key="1">
    <source>
        <dbReference type="EMBL" id="MCI4380422.1"/>
    </source>
</evidence>
<name>A0ACC5WMY9_PANGG</name>
<dbReference type="Proteomes" id="UP000829447">
    <property type="component" value="Linkage Group LG7"/>
</dbReference>
<reference evidence="1 2" key="1">
    <citation type="journal article" date="2022" name="bioRxiv">
        <title>An ancient truncated duplication of the anti-Mullerian hormone receptor type 2 gene is a potential conserved master sex determinant in the Pangasiidae catfish family.</title>
        <authorList>
            <person name="Wen M."/>
            <person name="Pan Q."/>
            <person name="Jouanno E."/>
            <person name="Montfort J."/>
            <person name="Zahm M."/>
            <person name="Cabau C."/>
            <person name="Klopp C."/>
            <person name="Iampietro C."/>
            <person name="Roques C."/>
            <person name="Bouchez O."/>
            <person name="Castinel A."/>
            <person name="Donnadieu C."/>
            <person name="Parrinello H."/>
            <person name="Poncet C."/>
            <person name="Belmonte E."/>
            <person name="Gautier V."/>
            <person name="Avarre J.-C."/>
            <person name="Dugue R."/>
            <person name="Gustiano R."/>
            <person name="Ha T.T.T."/>
            <person name="Campet M."/>
            <person name="Sriphairoj K."/>
            <person name="Ribolli J."/>
            <person name="de Almeida F.L."/>
            <person name="Desvignes T."/>
            <person name="Postlethwait J.H."/>
            <person name="Bucao C.F."/>
            <person name="Robinson-Rechavi M."/>
            <person name="Bobe J."/>
            <person name="Herpin A."/>
            <person name="Guiguen Y."/>
        </authorList>
    </citation>
    <scope>NUCLEOTIDE SEQUENCE [LARGE SCALE GENOMIC DNA]</scope>
    <source>
        <strain evidence="1">YG-Dec2019</strain>
    </source>
</reference>
<protein>
    <submittedName>
        <fullName evidence="1">Uncharacterized protein</fullName>
    </submittedName>
</protein>